<sequence>MNNELLIRRFNKIKLPHGQSSQSIHKLINLLANFERIGFSCSEQLCTEILKLSDTQFDEFYKNTLSCIKKMYGAHVKYKPMYPNFPQQVYEMSESELYQNAFAHYLGDFLGIRLLPEYQIEPRKALNKRILNVLDLADGTELTTLFSNLLNTKKSLNQQDHADIIYLIKDFGSKGLQYLPEKFQHKEVQAIVSAQYMSLQLWTVQQLQFHVQTSTDVLRIYVALSDGDVSLAEPCKLISLKKSQRRILLTLLENCLNIQEDLFRYPEPWKRVIERIHPFSYQKHFPKTCIAFQHILENKKPERFGQKIEIALQSYQFEDVVKLLKQRPGEFARRLQHCLKQFPVQQQQLLDAFKTVIDVVPIALLFQIKHYFLQNRTLKYRTFFPKGQSAKVFAIKNNLEPLSPVITTLITTLCEQSIIQRFSKLSPLGACYLDDQLKNYSVPFVQRAASKALKTIAAGSRLALDTGNTVRFFIYWKDTDSERVDIDLSALVFDAEHIVKGTIAFYNLKESFAVHSGDITSAPQGASEFIDIDISKALSLGIRYVMMSINSYTQQNYCDLPICFAGFMMREDAQQGQIYEPTTVQHKFDVTSKSSFTIPLIIDLEKREVIWVDLAMTATPSIDNTVFGHLSSMSLMQYSMTEKTFPHLYDLFDLHIRARGQRVTERVQAEHIFSVDEGIRPVDIDNILANYL</sequence>
<keyword evidence="1" id="KW-0778">Tellurium resistance</keyword>
<dbReference type="PANTHER" id="PTHR32097:SF18">
    <property type="entry name" value="RING-TYPE DOMAIN-CONTAINING PROTEIN"/>
    <property type="match status" value="1"/>
</dbReference>
<accession>A0A833TWT5</accession>
<dbReference type="Gene3D" id="2.60.60.30">
    <property type="entry name" value="sav2460 like domains"/>
    <property type="match status" value="1"/>
</dbReference>
<dbReference type="Proteomes" id="UP000490535">
    <property type="component" value="Unassembled WGS sequence"/>
</dbReference>
<dbReference type="EMBL" id="WNDP01000069">
    <property type="protein sequence ID" value="KAF1024176.1"/>
    <property type="molecule type" value="Genomic_DNA"/>
</dbReference>
<dbReference type="CDD" id="cd06974">
    <property type="entry name" value="TerD_like"/>
    <property type="match status" value="1"/>
</dbReference>
<reference evidence="3" key="1">
    <citation type="journal article" date="2020" name="MBio">
        <title>Horizontal gene transfer to a defensive symbiont with a reduced genome amongst a multipartite beetle microbiome.</title>
        <authorList>
            <person name="Waterworth S.C."/>
            <person name="Florez L.V."/>
            <person name="Rees E.R."/>
            <person name="Hertweck C."/>
            <person name="Kaltenpoth M."/>
            <person name="Kwan J.C."/>
        </authorList>
    </citation>
    <scope>NUCLEOTIDE SEQUENCE [LARGE SCALE GENOMIC DNA]</scope>
</reference>
<evidence type="ECO:0008006" key="4">
    <source>
        <dbReference type="Google" id="ProtNLM"/>
    </source>
</evidence>
<dbReference type="GO" id="GO:0046690">
    <property type="term" value="P:response to tellurium ion"/>
    <property type="evidence" value="ECO:0007669"/>
    <property type="project" value="UniProtKB-KW"/>
</dbReference>
<dbReference type="InterPro" id="IPR003325">
    <property type="entry name" value="TerD"/>
</dbReference>
<comment type="caution">
    <text evidence="2">The sequence shown here is derived from an EMBL/GenBank/DDBJ whole genome shotgun (WGS) entry which is preliminary data.</text>
</comment>
<proteinExistence type="predicted"/>
<organism evidence="2 3">
    <name type="scientific">Acinetobacter bereziniae</name>
    <name type="common">Acinetobacter genomosp. 10</name>
    <dbReference type="NCBI Taxonomy" id="106648"/>
    <lineage>
        <taxon>Bacteria</taxon>
        <taxon>Pseudomonadati</taxon>
        <taxon>Pseudomonadota</taxon>
        <taxon>Gammaproteobacteria</taxon>
        <taxon>Moraxellales</taxon>
        <taxon>Moraxellaceae</taxon>
        <taxon>Acinetobacter</taxon>
    </lineage>
</organism>
<dbReference type="PANTHER" id="PTHR32097">
    <property type="entry name" value="CAMP-BINDING PROTEIN 1-RELATED"/>
    <property type="match status" value="1"/>
</dbReference>
<dbReference type="AlphaFoldDB" id="A0A833TWT5"/>
<gene>
    <name evidence="2" type="ORF">GAK29_02743</name>
</gene>
<protein>
    <recommendedName>
        <fullName evidence="4">Cytoplasmic protein</fullName>
    </recommendedName>
</protein>
<evidence type="ECO:0000313" key="3">
    <source>
        <dbReference type="Proteomes" id="UP000490535"/>
    </source>
</evidence>
<dbReference type="InterPro" id="IPR051324">
    <property type="entry name" value="Stress/Tellurium_Resist"/>
</dbReference>
<evidence type="ECO:0000256" key="1">
    <source>
        <dbReference type="ARBA" id="ARBA00022686"/>
    </source>
</evidence>
<evidence type="ECO:0000313" key="2">
    <source>
        <dbReference type="EMBL" id="KAF1024176.1"/>
    </source>
</evidence>
<name>A0A833TWT5_ACIBZ</name>